<keyword evidence="1" id="KW-0732">Signal</keyword>
<proteinExistence type="predicted"/>
<accession>A0A1X2H9E8</accession>
<dbReference type="Proteomes" id="UP000242180">
    <property type="component" value="Unassembled WGS sequence"/>
</dbReference>
<comment type="caution">
    <text evidence="2">The sequence shown here is derived from an EMBL/GenBank/DDBJ whole genome shotgun (WGS) entry which is preliminary data.</text>
</comment>
<protein>
    <submittedName>
        <fullName evidence="2">Uncharacterized protein</fullName>
    </submittedName>
</protein>
<name>A0A1X2H9E8_SYNRA</name>
<dbReference type="EMBL" id="MCGN01000006">
    <property type="protein sequence ID" value="ORY95296.1"/>
    <property type="molecule type" value="Genomic_DNA"/>
</dbReference>
<dbReference type="AlphaFoldDB" id="A0A1X2H9E8"/>
<evidence type="ECO:0000313" key="2">
    <source>
        <dbReference type="EMBL" id="ORY95296.1"/>
    </source>
</evidence>
<organism evidence="2 3">
    <name type="scientific">Syncephalastrum racemosum</name>
    <name type="common">Filamentous fungus</name>
    <dbReference type="NCBI Taxonomy" id="13706"/>
    <lineage>
        <taxon>Eukaryota</taxon>
        <taxon>Fungi</taxon>
        <taxon>Fungi incertae sedis</taxon>
        <taxon>Mucoromycota</taxon>
        <taxon>Mucoromycotina</taxon>
        <taxon>Mucoromycetes</taxon>
        <taxon>Mucorales</taxon>
        <taxon>Syncephalastraceae</taxon>
        <taxon>Syncephalastrum</taxon>
    </lineage>
</organism>
<reference evidence="2 3" key="1">
    <citation type="submission" date="2016-07" db="EMBL/GenBank/DDBJ databases">
        <title>Pervasive Adenine N6-methylation of Active Genes in Fungi.</title>
        <authorList>
            <consortium name="DOE Joint Genome Institute"/>
            <person name="Mondo S.J."/>
            <person name="Dannebaum R.O."/>
            <person name="Kuo R.C."/>
            <person name="Labutti K."/>
            <person name="Haridas S."/>
            <person name="Kuo A."/>
            <person name="Salamov A."/>
            <person name="Ahrendt S.R."/>
            <person name="Lipzen A."/>
            <person name="Sullivan W."/>
            <person name="Andreopoulos W.B."/>
            <person name="Clum A."/>
            <person name="Lindquist E."/>
            <person name="Daum C."/>
            <person name="Ramamoorthy G.K."/>
            <person name="Gryganskyi A."/>
            <person name="Culley D."/>
            <person name="Magnuson J.K."/>
            <person name="James T.Y."/>
            <person name="O'Malley M.A."/>
            <person name="Stajich J.E."/>
            <person name="Spatafora J.W."/>
            <person name="Visel A."/>
            <person name="Grigoriev I.V."/>
        </authorList>
    </citation>
    <scope>NUCLEOTIDE SEQUENCE [LARGE SCALE GENOMIC DNA]</scope>
    <source>
        <strain evidence="2 3">NRRL 2496</strain>
    </source>
</reference>
<evidence type="ECO:0000313" key="3">
    <source>
        <dbReference type="Proteomes" id="UP000242180"/>
    </source>
</evidence>
<gene>
    <name evidence="2" type="ORF">BCR43DRAFT_492755</name>
</gene>
<feature type="chain" id="PRO_5013118029" evidence="1">
    <location>
        <begin position="21"/>
        <end position="134"/>
    </location>
</feature>
<dbReference type="InParanoid" id="A0A1X2H9E8"/>
<keyword evidence="3" id="KW-1185">Reference proteome</keyword>
<evidence type="ECO:0000256" key="1">
    <source>
        <dbReference type="SAM" id="SignalP"/>
    </source>
</evidence>
<feature type="signal peptide" evidence="1">
    <location>
        <begin position="1"/>
        <end position="20"/>
    </location>
</feature>
<sequence>MQLTFVAVATALIAAQAASAFGSCSDAQVHLTDIYPREHRCYNHCMSDSYTTRTECNGICGVSSCIEWCMDSHYSFKGNFNKCHTECTSKDYAEIERCTKSCQGKVSYLPETDSDRKRFEEDCRYSCERDAVYQ</sequence>